<name>A8N5W5_COPC7</name>
<keyword evidence="4" id="KW-1185">Reference proteome</keyword>
<sequence>MFSFLLLAFFSVRAVGQHISPGDLAAQYSLTTSTSFPFPTATASSPDTQSLLLNEWSLGRGRIQENPNNLEFVRDPYPNSGSASSGPVLQVIYPAGSYTHASGGGAQFYNLWNTTDGSTFGTMLLSYEMAFEAGFNWVKGGKLPGLRGGLNSTGCSGGNLSTGKECFSARLMWRRAGRGEVYAYIPKSNKICDRVGVDCNEDFGISFNRGSFVMKSGEWMTLSLLVRLNDPPNVANGDIQLFYNGQRVLSEEGLQIRSADSVSINGLFFSTFFGGNSFATPRTFHTYYRNIQLWGSSAASNLTGPTISNAPSTRCSSFAVLIPALLALLVA</sequence>
<feature type="chain" id="PRO_5002727069" description="Polysaccharide lyase 14 domain-containing protein" evidence="1">
    <location>
        <begin position="17"/>
        <end position="331"/>
    </location>
</feature>
<feature type="domain" description="Polysaccharide lyase 14" evidence="2">
    <location>
        <begin position="84"/>
        <end position="291"/>
    </location>
</feature>
<dbReference type="OMA" id="NGSDCFS"/>
<evidence type="ECO:0000259" key="2">
    <source>
        <dbReference type="Pfam" id="PF21294"/>
    </source>
</evidence>
<evidence type="ECO:0000256" key="1">
    <source>
        <dbReference type="SAM" id="SignalP"/>
    </source>
</evidence>
<dbReference type="InterPro" id="IPR048958">
    <property type="entry name" value="Polysacc_lyase_14"/>
</dbReference>
<feature type="signal peptide" evidence="1">
    <location>
        <begin position="1"/>
        <end position="16"/>
    </location>
</feature>
<dbReference type="VEuPathDB" id="FungiDB:CC1G_01896"/>
<dbReference type="Proteomes" id="UP000001861">
    <property type="component" value="Unassembled WGS sequence"/>
</dbReference>
<organism evidence="3 4">
    <name type="scientific">Coprinopsis cinerea (strain Okayama-7 / 130 / ATCC MYA-4618 / FGSC 9003)</name>
    <name type="common">Inky cap fungus</name>
    <name type="synonym">Hormographiella aspergillata</name>
    <dbReference type="NCBI Taxonomy" id="240176"/>
    <lineage>
        <taxon>Eukaryota</taxon>
        <taxon>Fungi</taxon>
        <taxon>Dikarya</taxon>
        <taxon>Basidiomycota</taxon>
        <taxon>Agaricomycotina</taxon>
        <taxon>Agaricomycetes</taxon>
        <taxon>Agaricomycetidae</taxon>
        <taxon>Agaricales</taxon>
        <taxon>Agaricineae</taxon>
        <taxon>Psathyrellaceae</taxon>
        <taxon>Coprinopsis</taxon>
    </lineage>
</organism>
<evidence type="ECO:0000313" key="4">
    <source>
        <dbReference type="Proteomes" id="UP000001861"/>
    </source>
</evidence>
<comment type="caution">
    <text evidence="3">The sequence shown here is derived from an EMBL/GenBank/DDBJ whole genome shotgun (WGS) entry which is preliminary data.</text>
</comment>
<gene>
    <name evidence="3" type="ORF">CC1G_01896</name>
</gene>
<evidence type="ECO:0000313" key="3">
    <source>
        <dbReference type="EMBL" id="EAU91407.2"/>
    </source>
</evidence>
<dbReference type="eggNOG" id="ENOG502RZA4">
    <property type="taxonomic scope" value="Eukaryota"/>
</dbReference>
<accession>A8N5W5</accession>
<dbReference type="RefSeq" id="XP_001830260.2">
    <property type="nucleotide sequence ID" value="XM_001830208.2"/>
</dbReference>
<dbReference type="InParanoid" id="A8N5W5"/>
<dbReference type="OrthoDB" id="2395160at2759"/>
<dbReference type="EMBL" id="AACS02000003">
    <property type="protein sequence ID" value="EAU91407.2"/>
    <property type="molecule type" value="Genomic_DNA"/>
</dbReference>
<keyword evidence="1" id="KW-0732">Signal</keyword>
<dbReference type="Gene3D" id="2.60.120.200">
    <property type="match status" value="1"/>
</dbReference>
<dbReference type="HOGENOM" id="CLU_049744_2_0_1"/>
<proteinExistence type="predicted"/>
<reference evidence="3 4" key="1">
    <citation type="journal article" date="2010" name="Proc. Natl. Acad. Sci. U.S.A.">
        <title>Insights into evolution of multicellular fungi from the assembled chromosomes of the mushroom Coprinopsis cinerea (Coprinus cinereus).</title>
        <authorList>
            <person name="Stajich J.E."/>
            <person name="Wilke S.K."/>
            <person name="Ahren D."/>
            <person name="Au C.H."/>
            <person name="Birren B.W."/>
            <person name="Borodovsky M."/>
            <person name="Burns C."/>
            <person name="Canback B."/>
            <person name="Casselton L.A."/>
            <person name="Cheng C.K."/>
            <person name="Deng J."/>
            <person name="Dietrich F.S."/>
            <person name="Fargo D.C."/>
            <person name="Farman M.L."/>
            <person name="Gathman A.C."/>
            <person name="Goldberg J."/>
            <person name="Guigo R."/>
            <person name="Hoegger P.J."/>
            <person name="Hooker J.B."/>
            <person name="Huggins A."/>
            <person name="James T.Y."/>
            <person name="Kamada T."/>
            <person name="Kilaru S."/>
            <person name="Kodira C."/>
            <person name="Kues U."/>
            <person name="Kupfer D."/>
            <person name="Kwan H.S."/>
            <person name="Lomsadze A."/>
            <person name="Li W."/>
            <person name="Lilly W.W."/>
            <person name="Ma L.J."/>
            <person name="Mackey A.J."/>
            <person name="Manning G."/>
            <person name="Martin F."/>
            <person name="Muraguchi H."/>
            <person name="Natvig D.O."/>
            <person name="Palmerini H."/>
            <person name="Ramesh M.A."/>
            <person name="Rehmeyer C.J."/>
            <person name="Roe B.A."/>
            <person name="Shenoy N."/>
            <person name="Stanke M."/>
            <person name="Ter-Hovhannisyan V."/>
            <person name="Tunlid A."/>
            <person name="Velagapudi R."/>
            <person name="Vision T.J."/>
            <person name="Zeng Q."/>
            <person name="Zolan M.E."/>
            <person name="Pukkila P.J."/>
        </authorList>
    </citation>
    <scope>NUCLEOTIDE SEQUENCE [LARGE SCALE GENOMIC DNA]</scope>
    <source>
        <strain evidence="4">Okayama-7 / 130 / ATCC MYA-4618 / FGSC 9003</strain>
    </source>
</reference>
<dbReference type="AlphaFoldDB" id="A8N5W5"/>
<dbReference type="Pfam" id="PF21294">
    <property type="entry name" value="Polysacc_lyase_14"/>
    <property type="match status" value="1"/>
</dbReference>
<protein>
    <recommendedName>
        <fullName evidence="2">Polysaccharide lyase 14 domain-containing protein</fullName>
    </recommendedName>
</protein>
<dbReference type="GeneID" id="6006699"/>
<dbReference type="KEGG" id="cci:CC1G_01896"/>
<dbReference type="PANTHER" id="PTHR40124">
    <property type="match status" value="1"/>
</dbReference>
<dbReference type="PANTHER" id="PTHR40124:SF1">
    <property type="entry name" value="DISAGGREGATASE RELATED REPEAT PROTEIN"/>
    <property type="match status" value="1"/>
</dbReference>